<organism evidence="2">
    <name type="scientific">marine metagenome</name>
    <dbReference type="NCBI Taxonomy" id="408172"/>
    <lineage>
        <taxon>unclassified sequences</taxon>
        <taxon>metagenomes</taxon>
        <taxon>ecological metagenomes</taxon>
    </lineage>
</organism>
<feature type="non-terminal residue" evidence="2">
    <location>
        <position position="1"/>
    </location>
</feature>
<dbReference type="EMBL" id="UINC01138568">
    <property type="protein sequence ID" value="SVD24595.1"/>
    <property type="molecule type" value="Genomic_DNA"/>
</dbReference>
<feature type="non-terminal residue" evidence="2">
    <location>
        <position position="290"/>
    </location>
</feature>
<feature type="transmembrane region" description="Helical" evidence="1">
    <location>
        <begin position="59"/>
        <end position="83"/>
    </location>
</feature>
<protein>
    <submittedName>
        <fullName evidence="2">Uncharacterized protein</fullName>
    </submittedName>
</protein>
<evidence type="ECO:0000313" key="2">
    <source>
        <dbReference type="EMBL" id="SVD24595.1"/>
    </source>
</evidence>
<reference evidence="2" key="1">
    <citation type="submission" date="2018-05" db="EMBL/GenBank/DDBJ databases">
        <authorList>
            <person name="Lanie J.A."/>
            <person name="Ng W.-L."/>
            <person name="Kazmierczak K.M."/>
            <person name="Andrzejewski T.M."/>
            <person name="Davidsen T.M."/>
            <person name="Wayne K.J."/>
            <person name="Tettelin H."/>
            <person name="Glass J.I."/>
            <person name="Rusch D."/>
            <person name="Podicherti R."/>
            <person name="Tsui H.-C.T."/>
            <person name="Winkler M.E."/>
        </authorList>
    </citation>
    <scope>NUCLEOTIDE SEQUENCE</scope>
</reference>
<feature type="transmembrane region" description="Helical" evidence="1">
    <location>
        <begin position="232"/>
        <end position="253"/>
    </location>
</feature>
<evidence type="ECO:0000256" key="1">
    <source>
        <dbReference type="SAM" id="Phobius"/>
    </source>
</evidence>
<dbReference type="AlphaFoldDB" id="A0A382TS68"/>
<keyword evidence="1" id="KW-0472">Membrane</keyword>
<name>A0A382TS68_9ZZZZ</name>
<sequence length="290" mass="32779">VAKIDLPGTWESEGDTVFVERGDGGAFAGVIMLIFAGGLGLPALEGLGYVSEEGFDDSISVSIALIFALFSVILTGFGLKAIWNSRVTWRWEIDLADKRLMLKKIRGSQTKVRYDRGLGVGAVLKIMESGYDKFTIRFEGPDWKETLWNYRWSYSRTRGFAESLSNAIGIEIVDEKRRGLSEDSETWWEKKAEHDSEPEERMDMRMATRDPDAQIDESVVGGHIRLKGNSKMLYMTLVFVVFGIFVAGSLLTLPEEGEWWQMSYPGGYCEWEGDVEAVEEGDDTRWYCKN</sequence>
<keyword evidence="1" id="KW-1133">Transmembrane helix</keyword>
<proteinExistence type="predicted"/>
<accession>A0A382TS68</accession>
<gene>
    <name evidence="2" type="ORF">METZ01_LOCUS377449</name>
</gene>
<feature type="transmembrane region" description="Helical" evidence="1">
    <location>
        <begin position="26"/>
        <end position="44"/>
    </location>
</feature>
<keyword evidence="1" id="KW-0812">Transmembrane</keyword>